<name>A0A0P9F0S7_9BACL</name>
<dbReference type="RefSeq" id="WP_157061816.1">
    <property type="nucleotide sequence ID" value="NZ_LJCO01000019.1"/>
</dbReference>
<dbReference type="OrthoDB" id="9813074at2"/>
<gene>
    <name evidence="10" type="ORF">AN477_04590</name>
</gene>
<dbReference type="Proteomes" id="UP000050482">
    <property type="component" value="Unassembled WGS sequence"/>
</dbReference>
<dbReference type="InterPro" id="IPR002610">
    <property type="entry name" value="Peptidase_S54_rhomboid-like"/>
</dbReference>
<dbReference type="EMBL" id="LJCO01000019">
    <property type="protein sequence ID" value="KPV44954.1"/>
    <property type="molecule type" value="Genomic_DNA"/>
</dbReference>
<evidence type="ECO:0000256" key="4">
    <source>
        <dbReference type="ARBA" id="ARBA00022801"/>
    </source>
</evidence>
<evidence type="ECO:0000256" key="2">
    <source>
        <dbReference type="ARBA" id="ARBA00022670"/>
    </source>
</evidence>
<dbReference type="GO" id="GO:0004252">
    <property type="term" value="F:serine-type endopeptidase activity"/>
    <property type="evidence" value="ECO:0007669"/>
    <property type="project" value="InterPro"/>
</dbReference>
<feature type="domain" description="Peptidase S54 rhomboid" evidence="9">
    <location>
        <begin position="58"/>
        <end position="192"/>
    </location>
</feature>
<evidence type="ECO:0000259" key="9">
    <source>
        <dbReference type="Pfam" id="PF01694"/>
    </source>
</evidence>
<feature type="transmembrane region" description="Helical" evidence="8">
    <location>
        <begin position="173"/>
        <end position="192"/>
    </location>
</feature>
<feature type="transmembrane region" description="Helical" evidence="8">
    <location>
        <begin position="204"/>
        <end position="227"/>
    </location>
</feature>
<evidence type="ECO:0000313" key="11">
    <source>
        <dbReference type="Proteomes" id="UP000050482"/>
    </source>
</evidence>
<keyword evidence="6 8" id="KW-1133">Transmembrane helix</keyword>
<dbReference type="Gene3D" id="1.20.1540.10">
    <property type="entry name" value="Rhomboid-like"/>
    <property type="match status" value="1"/>
</dbReference>
<dbReference type="InterPro" id="IPR022764">
    <property type="entry name" value="Peptidase_S54_rhomboid_dom"/>
</dbReference>
<dbReference type="SUPFAM" id="SSF144091">
    <property type="entry name" value="Rhomboid-like"/>
    <property type="match status" value="1"/>
</dbReference>
<evidence type="ECO:0000256" key="3">
    <source>
        <dbReference type="ARBA" id="ARBA00022692"/>
    </source>
</evidence>
<feature type="transmembrane region" description="Helical" evidence="8">
    <location>
        <begin position="60"/>
        <end position="89"/>
    </location>
</feature>
<proteinExistence type="predicted"/>
<protein>
    <recommendedName>
        <fullName evidence="9">Peptidase S54 rhomboid domain-containing protein</fullName>
    </recommendedName>
</protein>
<keyword evidence="7 8" id="KW-0472">Membrane</keyword>
<comment type="subcellular location">
    <subcellularLocation>
        <location evidence="1">Membrane</location>
        <topology evidence="1">Multi-pass membrane protein</topology>
    </subcellularLocation>
</comment>
<accession>A0A0P9F0S7</accession>
<keyword evidence="2" id="KW-0645">Protease</keyword>
<dbReference type="STRING" id="471514.AN477_04590"/>
<organism evidence="10 11">
    <name type="scientific">Alicyclobacillus ferrooxydans</name>
    <dbReference type="NCBI Taxonomy" id="471514"/>
    <lineage>
        <taxon>Bacteria</taxon>
        <taxon>Bacillati</taxon>
        <taxon>Bacillota</taxon>
        <taxon>Bacilli</taxon>
        <taxon>Bacillales</taxon>
        <taxon>Alicyclobacillaceae</taxon>
        <taxon>Alicyclobacillus</taxon>
    </lineage>
</organism>
<evidence type="ECO:0000256" key="5">
    <source>
        <dbReference type="ARBA" id="ARBA00022825"/>
    </source>
</evidence>
<keyword evidence="4" id="KW-0378">Hydrolase</keyword>
<evidence type="ECO:0000256" key="8">
    <source>
        <dbReference type="SAM" id="Phobius"/>
    </source>
</evidence>
<dbReference type="GO" id="GO:0016020">
    <property type="term" value="C:membrane"/>
    <property type="evidence" value="ECO:0007669"/>
    <property type="project" value="UniProtKB-SubCell"/>
</dbReference>
<dbReference type="InterPro" id="IPR035952">
    <property type="entry name" value="Rhomboid-like_sf"/>
</dbReference>
<evidence type="ECO:0000256" key="6">
    <source>
        <dbReference type="ARBA" id="ARBA00022989"/>
    </source>
</evidence>
<keyword evidence="5" id="KW-0720">Serine protease</keyword>
<keyword evidence="3 8" id="KW-0812">Transmembrane</keyword>
<feature type="transmembrane region" description="Helical" evidence="8">
    <location>
        <begin position="96"/>
        <end position="116"/>
    </location>
</feature>
<sequence>MEESRKRRNRLWRKAPVTWILIAVNVLWYLGIEGFRGLSVTGIVQSGALDWPDVIYGGQWWRLFTAMFVHLSFLHIGLNMVSLASLYVVEWLTGSFAFLVVYLISGLMGNVATLLLSSHQTMAAGASGAIFGIFGVALYMSFKGILTKAARNQLLVMLVINLVYGFSSPDIGNTAHIGGLVTGILCSAVLVARPQLRISRVVRYLSILLAAVCVIALILAVPGHSLAVGT</sequence>
<evidence type="ECO:0000313" key="10">
    <source>
        <dbReference type="EMBL" id="KPV44954.1"/>
    </source>
</evidence>
<feature type="transmembrane region" description="Helical" evidence="8">
    <location>
        <begin position="149"/>
        <end position="167"/>
    </location>
</feature>
<dbReference type="AlphaFoldDB" id="A0A0P9F0S7"/>
<evidence type="ECO:0000256" key="1">
    <source>
        <dbReference type="ARBA" id="ARBA00004141"/>
    </source>
</evidence>
<evidence type="ECO:0000256" key="7">
    <source>
        <dbReference type="ARBA" id="ARBA00023136"/>
    </source>
</evidence>
<dbReference type="PANTHER" id="PTHR22936:SF69">
    <property type="entry name" value="RHOMBOID-LIKE PROTEIN"/>
    <property type="match status" value="1"/>
</dbReference>
<dbReference type="Pfam" id="PF01694">
    <property type="entry name" value="Rhomboid"/>
    <property type="match status" value="1"/>
</dbReference>
<feature type="transmembrane region" description="Helical" evidence="8">
    <location>
        <begin position="122"/>
        <end position="142"/>
    </location>
</feature>
<reference evidence="10 11" key="1">
    <citation type="submission" date="2015-09" db="EMBL/GenBank/DDBJ databases">
        <title>Draft genome sequence of Alicyclobacillus ferrooxydans DSM 22381.</title>
        <authorList>
            <person name="Hemp J."/>
        </authorList>
    </citation>
    <scope>NUCLEOTIDE SEQUENCE [LARGE SCALE GENOMIC DNA]</scope>
    <source>
        <strain evidence="10 11">TC-34</strain>
    </source>
</reference>
<dbReference type="PANTHER" id="PTHR22936">
    <property type="entry name" value="RHOMBOID-RELATED"/>
    <property type="match status" value="1"/>
</dbReference>
<dbReference type="PATRIC" id="fig|471514.4.peg.3071"/>
<comment type="caution">
    <text evidence="10">The sequence shown here is derived from an EMBL/GenBank/DDBJ whole genome shotgun (WGS) entry which is preliminary data.</text>
</comment>
<dbReference type="GO" id="GO:0006508">
    <property type="term" value="P:proteolysis"/>
    <property type="evidence" value="ECO:0007669"/>
    <property type="project" value="UniProtKB-KW"/>
</dbReference>
<keyword evidence="11" id="KW-1185">Reference proteome</keyword>